<sequence length="70" mass="7585">MSTAEQPHRVAGAARNALRDTEGSAPGGDTDMRRLFRTRTWLGRRPSQVPHTAGTAHHLTGKGKSPETTH</sequence>
<gene>
    <name evidence="2" type="ORF">SAMN05216276_106227</name>
</gene>
<evidence type="ECO:0000313" key="2">
    <source>
        <dbReference type="EMBL" id="SNT55730.1"/>
    </source>
</evidence>
<evidence type="ECO:0000313" key="3">
    <source>
        <dbReference type="Proteomes" id="UP000198282"/>
    </source>
</evidence>
<organism evidence="2 3">
    <name type="scientific">Streptosporangium subroseum</name>
    <dbReference type="NCBI Taxonomy" id="106412"/>
    <lineage>
        <taxon>Bacteria</taxon>
        <taxon>Bacillati</taxon>
        <taxon>Actinomycetota</taxon>
        <taxon>Actinomycetes</taxon>
        <taxon>Streptosporangiales</taxon>
        <taxon>Streptosporangiaceae</taxon>
        <taxon>Streptosporangium</taxon>
    </lineage>
</organism>
<keyword evidence="3" id="KW-1185">Reference proteome</keyword>
<accession>A0A239NLT3</accession>
<dbReference type="EMBL" id="FZOD01000062">
    <property type="protein sequence ID" value="SNT55730.1"/>
    <property type="molecule type" value="Genomic_DNA"/>
</dbReference>
<dbReference type="AlphaFoldDB" id="A0A239NLT3"/>
<reference evidence="2 3" key="1">
    <citation type="submission" date="2017-06" db="EMBL/GenBank/DDBJ databases">
        <authorList>
            <person name="Kim H.J."/>
            <person name="Triplett B.A."/>
        </authorList>
    </citation>
    <scope>NUCLEOTIDE SEQUENCE [LARGE SCALE GENOMIC DNA]</scope>
    <source>
        <strain evidence="2 3">CGMCC 4.2132</strain>
    </source>
</reference>
<proteinExistence type="predicted"/>
<protein>
    <submittedName>
        <fullName evidence="2">Uncharacterized protein</fullName>
    </submittedName>
</protein>
<name>A0A239NLT3_9ACTN</name>
<feature type="region of interest" description="Disordered" evidence="1">
    <location>
        <begin position="1"/>
        <end position="70"/>
    </location>
</feature>
<evidence type="ECO:0000256" key="1">
    <source>
        <dbReference type="SAM" id="MobiDB-lite"/>
    </source>
</evidence>
<dbReference type="Proteomes" id="UP000198282">
    <property type="component" value="Unassembled WGS sequence"/>
</dbReference>